<accession>A0A0G1DT77</accession>
<dbReference type="Proteomes" id="UP000034646">
    <property type="component" value="Unassembled WGS sequence"/>
</dbReference>
<evidence type="ECO:0000313" key="3">
    <source>
        <dbReference type="Proteomes" id="UP000034646"/>
    </source>
</evidence>
<protein>
    <submittedName>
        <fullName evidence="2">Uncharacterized protein</fullName>
    </submittedName>
</protein>
<dbReference type="AlphaFoldDB" id="A0A0G1DT77"/>
<dbReference type="EMBL" id="LCFS01000007">
    <property type="protein sequence ID" value="KKT00808.1"/>
    <property type="molecule type" value="Genomic_DNA"/>
</dbReference>
<feature type="transmembrane region" description="Helical" evidence="1">
    <location>
        <begin position="25"/>
        <end position="48"/>
    </location>
</feature>
<reference evidence="2 3" key="1">
    <citation type="journal article" date="2015" name="Nature">
        <title>rRNA introns, odd ribosomes, and small enigmatic genomes across a large radiation of phyla.</title>
        <authorList>
            <person name="Brown C.T."/>
            <person name="Hug L.A."/>
            <person name="Thomas B.C."/>
            <person name="Sharon I."/>
            <person name="Castelle C.J."/>
            <person name="Singh A."/>
            <person name="Wilkins M.J."/>
            <person name="Williams K.H."/>
            <person name="Banfield J.F."/>
        </authorList>
    </citation>
    <scope>NUCLEOTIDE SEQUENCE [LARGE SCALE GENOMIC DNA]</scope>
</reference>
<name>A0A0G1DT77_9BACT</name>
<sequence>MKLWKVALWIATGGFIAWVVHHDPLIYAIGFVGLVVFVGSGWLAFWLAGRIERGFQVLAERRRENVFRREVLDSDEE</sequence>
<gene>
    <name evidence="2" type="ORF">UV76_C0007G0016</name>
</gene>
<comment type="caution">
    <text evidence="2">The sequence shown here is derived from an EMBL/GenBank/DDBJ whole genome shotgun (WGS) entry which is preliminary data.</text>
</comment>
<dbReference type="STRING" id="1618738.UV76_C0007G0016"/>
<evidence type="ECO:0000313" key="2">
    <source>
        <dbReference type="EMBL" id="KKT00808.1"/>
    </source>
</evidence>
<proteinExistence type="predicted"/>
<keyword evidence="1" id="KW-1133">Transmembrane helix</keyword>
<keyword evidence="1" id="KW-0472">Membrane</keyword>
<keyword evidence="1" id="KW-0812">Transmembrane</keyword>
<organism evidence="2 3">
    <name type="scientific">Candidatus Nomurabacteria bacterium GW2011_GWA2_43_15</name>
    <dbReference type="NCBI Taxonomy" id="1618738"/>
    <lineage>
        <taxon>Bacteria</taxon>
        <taxon>Candidatus Nomuraibacteriota</taxon>
    </lineage>
</organism>
<evidence type="ECO:0000256" key="1">
    <source>
        <dbReference type="SAM" id="Phobius"/>
    </source>
</evidence>